<dbReference type="PANTHER" id="PTHR46382:SF1">
    <property type="entry name" value="PHOSPHATIDATE CYTIDYLYLTRANSFERASE"/>
    <property type="match status" value="1"/>
</dbReference>
<evidence type="ECO:0000256" key="10">
    <source>
        <dbReference type="ARBA" id="ARBA00022679"/>
    </source>
</evidence>
<dbReference type="EMBL" id="JACRWC010000103">
    <property type="protein sequence ID" value="MBC5999948.1"/>
    <property type="molecule type" value="Genomic_DNA"/>
</dbReference>
<dbReference type="PROSITE" id="PS01315">
    <property type="entry name" value="CDS"/>
    <property type="match status" value="1"/>
</dbReference>
<feature type="transmembrane region" description="Helical" evidence="19">
    <location>
        <begin position="76"/>
        <end position="92"/>
    </location>
</feature>
<comment type="pathway">
    <text evidence="4">Lipid metabolism.</text>
</comment>
<dbReference type="PANTHER" id="PTHR46382">
    <property type="entry name" value="PHOSPHATIDATE CYTIDYLYLTRANSFERASE"/>
    <property type="match status" value="1"/>
</dbReference>
<dbReference type="PROSITE" id="PS51257">
    <property type="entry name" value="PROKAR_LIPOPROTEIN"/>
    <property type="match status" value="1"/>
</dbReference>
<evidence type="ECO:0000256" key="14">
    <source>
        <dbReference type="ARBA" id="ARBA00023098"/>
    </source>
</evidence>
<evidence type="ECO:0000256" key="6">
    <source>
        <dbReference type="ARBA" id="ARBA00012487"/>
    </source>
</evidence>
<feature type="transmembrane region" description="Helical" evidence="19">
    <location>
        <begin position="6"/>
        <end position="32"/>
    </location>
</feature>
<dbReference type="GO" id="GO:0005886">
    <property type="term" value="C:plasma membrane"/>
    <property type="evidence" value="ECO:0007669"/>
    <property type="project" value="UniProtKB-SubCell"/>
</dbReference>
<feature type="transmembrane region" description="Helical" evidence="19">
    <location>
        <begin position="168"/>
        <end position="187"/>
    </location>
</feature>
<keyword evidence="11 18" id="KW-0812">Transmembrane</keyword>
<evidence type="ECO:0000256" key="4">
    <source>
        <dbReference type="ARBA" id="ARBA00005189"/>
    </source>
</evidence>
<keyword evidence="16" id="KW-0594">Phospholipid biosynthesis</keyword>
<dbReference type="AlphaFoldDB" id="A0A923SM57"/>
<keyword evidence="12 18" id="KW-0548">Nucleotidyltransferase</keyword>
<keyword evidence="14" id="KW-0443">Lipid metabolism</keyword>
<evidence type="ECO:0000256" key="1">
    <source>
        <dbReference type="ARBA" id="ARBA00001698"/>
    </source>
</evidence>
<comment type="subcellular location">
    <subcellularLocation>
        <location evidence="2">Cell membrane</location>
        <topology evidence="2">Multi-pass membrane protein</topology>
    </subcellularLocation>
</comment>
<reference evidence="20" key="1">
    <citation type="submission" date="2020-08" db="EMBL/GenBank/DDBJ databases">
        <authorList>
            <person name="Liu C."/>
            <person name="Sun Q."/>
        </authorList>
    </citation>
    <scope>NUCLEOTIDE SEQUENCE</scope>
    <source>
        <strain evidence="20">BX16</strain>
    </source>
</reference>
<feature type="transmembrane region" description="Helical" evidence="19">
    <location>
        <begin position="53"/>
        <end position="70"/>
    </location>
</feature>
<accession>A0A923SM57</accession>
<comment type="pathway">
    <text evidence="3 18">Phospholipid metabolism; CDP-diacylglycerol biosynthesis; CDP-diacylglycerol from sn-glycerol 3-phosphate: step 3/3.</text>
</comment>
<evidence type="ECO:0000256" key="13">
    <source>
        <dbReference type="ARBA" id="ARBA00022989"/>
    </source>
</evidence>
<comment type="similarity">
    <text evidence="5 18">Belongs to the CDS family.</text>
</comment>
<feature type="transmembrane region" description="Helical" evidence="19">
    <location>
        <begin position="193"/>
        <end position="215"/>
    </location>
</feature>
<comment type="caution">
    <text evidence="20">The sequence shown here is derived from an EMBL/GenBank/DDBJ whole genome shotgun (WGS) entry which is preliminary data.</text>
</comment>
<sequence>MKTRVISGLVMIPLLAILYFGGYVLTAACFLIGIMGVREFYNGFHAMGVKPNYGIAVAAAAALYIINIFGEKSEWYMLWFFGVVLVSMLYLFNIEHRKLEDAMATITGIFYVVFFSFHVTLVDQAGPYGLMLWLIVITAFGTDIMAYFSGYLLGKHKLCPHISPKKTIEGSVGGVLGSVILSGLFGWFFLPDLLIHCLVIGVLGGIVSQFGDLTASIFKRKMGIKDYGHLIPGHGGILDRFDSVLFTGPMVYYYIVLVIGYMP</sequence>
<evidence type="ECO:0000256" key="9">
    <source>
        <dbReference type="ARBA" id="ARBA00022516"/>
    </source>
</evidence>
<evidence type="ECO:0000313" key="21">
    <source>
        <dbReference type="Proteomes" id="UP000644115"/>
    </source>
</evidence>
<proteinExistence type="inferred from homology"/>
<dbReference type="EC" id="2.7.7.41" evidence="6 18"/>
<evidence type="ECO:0000256" key="18">
    <source>
        <dbReference type="RuleBase" id="RU003938"/>
    </source>
</evidence>
<dbReference type="InterPro" id="IPR000374">
    <property type="entry name" value="PC_trans"/>
</dbReference>
<dbReference type="Pfam" id="PF01148">
    <property type="entry name" value="CTP_transf_1"/>
    <property type="match status" value="1"/>
</dbReference>
<evidence type="ECO:0000256" key="15">
    <source>
        <dbReference type="ARBA" id="ARBA00023136"/>
    </source>
</evidence>
<protein>
    <recommendedName>
        <fullName evidence="7 18">Phosphatidate cytidylyltransferase</fullName>
        <ecNumber evidence="6 18">2.7.7.41</ecNumber>
    </recommendedName>
</protein>
<organism evidence="20 21">
    <name type="scientific">Lentihominibacter faecis</name>
    <dbReference type="NCBI Taxonomy" id="2764712"/>
    <lineage>
        <taxon>Bacteria</taxon>
        <taxon>Bacillati</taxon>
        <taxon>Bacillota</taxon>
        <taxon>Clostridia</taxon>
        <taxon>Peptostreptococcales</taxon>
        <taxon>Anaerovoracaceae</taxon>
        <taxon>Lentihominibacter</taxon>
    </lineage>
</organism>
<evidence type="ECO:0000256" key="5">
    <source>
        <dbReference type="ARBA" id="ARBA00010185"/>
    </source>
</evidence>
<keyword evidence="9" id="KW-0444">Lipid biosynthesis</keyword>
<dbReference type="RefSeq" id="WP_177264922.1">
    <property type="nucleotide sequence ID" value="NZ_JACRWC010000103.1"/>
</dbReference>
<evidence type="ECO:0000256" key="8">
    <source>
        <dbReference type="ARBA" id="ARBA00022475"/>
    </source>
</evidence>
<evidence type="ECO:0000256" key="12">
    <source>
        <dbReference type="ARBA" id="ARBA00022695"/>
    </source>
</evidence>
<evidence type="ECO:0000256" key="16">
    <source>
        <dbReference type="ARBA" id="ARBA00023209"/>
    </source>
</evidence>
<feature type="transmembrane region" description="Helical" evidence="19">
    <location>
        <begin position="128"/>
        <end position="148"/>
    </location>
</feature>
<dbReference type="Proteomes" id="UP000644115">
    <property type="component" value="Unassembled WGS sequence"/>
</dbReference>
<evidence type="ECO:0000256" key="7">
    <source>
        <dbReference type="ARBA" id="ARBA00019373"/>
    </source>
</evidence>
<evidence type="ECO:0000256" key="11">
    <source>
        <dbReference type="ARBA" id="ARBA00022692"/>
    </source>
</evidence>
<keyword evidence="15 19" id="KW-0472">Membrane</keyword>
<evidence type="ECO:0000256" key="17">
    <source>
        <dbReference type="ARBA" id="ARBA00023264"/>
    </source>
</evidence>
<keyword evidence="13 19" id="KW-1133">Transmembrane helix</keyword>
<keyword evidence="10 18" id="KW-0808">Transferase</keyword>
<keyword evidence="21" id="KW-1185">Reference proteome</keyword>
<evidence type="ECO:0000256" key="3">
    <source>
        <dbReference type="ARBA" id="ARBA00005119"/>
    </source>
</evidence>
<dbReference type="GO" id="GO:0004605">
    <property type="term" value="F:phosphatidate cytidylyltransferase activity"/>
    <property type="evidence" value="ECO:0007669"/>
    <property type="project" value="UniProtKB-EC"/>
</dbReference>
<gene>
    <name evidence="20" type="ORF">H8876_08045</name>
</gene>
<name>A0A923SM57_9FIRM</name>
<dbReference type="GO" id="GO:0016024">
    <property type="term" value="P:CDP-diacylglycerol biosynthetic process"/>
    <property type="evidence" value="ECO:0007669"/>
    <property type="project" value="TreeGrafter"/>
</dbReference>
<feature type="transmembrane region" description="Helical" evidence="19">
    <location>
        <begin position="244"/>
        <end position="262"/>
    </location>
</feature>
<comment type="catalytic activity">
    <reaction evidence="1 18">
        <text>a 1,2-diacyl-sn-glycero-3-phosphate + CTP + H(+) = a CDP-1,2-diacyl-sn-glycerol + diphosphate</text>
        <dbReference type="Rhea" id="RHEA:16229"/>
        <dbReference type="ChEBI" id="CHEBI:15378"/>
        <dbReference type="ChEBI" id="CHEBI:33019"/>
        <dbReference type="ChEBI" id="CHEBI:37563"/>
        <dbReference type="ChEBI" id="CHEBI:58332"/>
        <dbReference type="ChEBI" id="CHEBI:58608"/>
        <dbReference type="EC" id="2.7.7.41"/>
    </reaction>
</comment>
<evidence type="ECO:0000256" key="2">
    <source>
        <dbReference type="ARBA" id="ARBA00004651"/>
    </source>
</evidence>
<keyword evidence="8" id="KW-1003">Cell membrane</keyword>
<keyword evidence="17" id="KW-1208">Phospholipid metabolism</keyword>
<feature type="transmembrane region" description="Helical" evidence="19">
    <location>
        <begin position="104"/>
        <end position="122"/>
    </location>
</feature>
<evidence type="ECO:0000313" key="20">
    <source>
        <dbReference type="EMBL" id="MBC5999948.1"/>
    </source>
</evidence>
<evidence type="ECO:0000256" key="19">
    <source>
        <dbReference type="SAM" id="Phobius"/>
    </source>
</evidence>